<dbReference type="RefSeq" id="WP_008044418.1">
    <property type="nucleotide sequence ID" value="NZ_CH724151.1"/>
</dbReference>
<dbReference type="GO" id="GO:0008300">
    <property type="term" value="P:isoprenoid catabolic process"/>
    <property type="evidence" value="ECO:0007669"/>
    <property type="project" value="TreeGrafter"/>
</dbReference>
<dbReference type="PANTHER" id="PTHR42964">
    <property type="entry name" value="ENOYL-COA HYDRATASE"/>
    <property type="match status" value="1"/>
</dbReference>
<dbReference type="InterPro" id="IPR014748">
    <property type="entry name" value="Enoyl-CoA_hydra_C"/>
</dbReference>
<organism evidence="2 3">
    <name type="scientific">Reinekea blandensis MED297</name>
    <dbReference type="NCBI Taxonomy" id="314283"/>
    <lineage>
        <taxon>Bacteria</taxon>
        <taxon>Pseudomonadati</taxon>
        <taxon>Pseudomonadota</taxon>
        <taxon>Gammaproteobacteria</taxon>
        <taxon>Oceanospirillales</taxon>
        <taxon>Saccharospirillaceae</taxon>
        <taxon>Reinekea</taxon>
    </lineage>
</organism>
<dbReference type="PANTHER" id="PTHR42964:SF1">
    <property type="entry name" value="POLYKETIDE BIOSYNTHESIS ENOYL-COA HYDRATASE PKSH-RELATED"/>
    <property type="match status" value="1"/>
</dbReference>
<name>A4B8T8_9GAMM</name>
<dbReference type="InterPro" id="IPR029045">
    <property type="entry name" value="ClpP/crotonase-like_dom_sf"/>
</dbReference>
<dbReference type="InterPro" id="IPR051683">
    <property type="entry name" value="Enoyl-CoA_Hydratase/Isomerase"/>
</dbReference>
<keyword evidence="3" id="KW-1185">Reference proteome</keyword>
<dbReference type="STRING" id="314283.MED297_19167"/>
<gene>
    <name evidence="2" type="ORF">MED297_19167</name>
</gene>
<evidence type="ECO:0000313" key="3">
    <source>
        <dbReference type="Proteomes" id="UP000005953"/>
    </source>
</evidence>
<dbReference type="Gene3D" id="1.10.12.10">
    <property type="entry name" value="Lyase 2-enoyl-coa Hydratase, Chain A, domain 2"/>
    <property type="match status" value="1"/>
</dbReference>
<reference evidence="2 3" key="1">
    <citation type="submission" date="2006-02" db="EMBL/GenBank/DDBJ databases">
        <authorList>
            <person name="Pinhassi J."/>
            <person name="Pedros-Alio C."/>
            <person name="Ferriera S."/>
            <person name="Johnson J."/>
            <person name="Kravitz S."/>
            <person name="Halpern A."/>
            <person name="Remington K."/>
            <person name="Beeson K."/>
            <person name="Tran B."/>
            <person name="Rogers Y.-H."/>
            <person name="Friedman R."/>
            <person name="Venter J.C."/>
        </authorList>
    </citation>
    <scope>NUCLEOTIDE SEQUENCE [LARGE SCALE GENOMIC DNA]</scope>
    <source>
        <strain evidence="2 3">MED297</strain>
    </source>
</reference>
<protein>
    <submittedName>
        <fullName evidence="2">Enoyl-CoA hydratase</fullName>
    </submittedName>
</protein>
<dbReference type="HOGENOM" id="CLU_009834_7_3_6"/>
<dbReference type="SUPFAM" id="SSF52096">
    <property type="entry name" value="ClpP/crotonase"/>
    <property type="match status" value="1"/>
</dbReference>
<dbReference type="EMBL" id="AAOE01000001">
    <property type="protein sequence ID" value="EAR11039.1"/>
    <property type="molecule type" value="Genomic_DNA"/>
</dbReference>
<dbReference type="OrthoDB" id="9807606at2"/>
<accession>A4B8T8</accession>
<dbReference type="Proteomes" id="UP000005953">
    <property type="component" value="Unassembled WGS sequence"/>
</dbReference>
<proteinExistence type="inferred from homology"/>
<dbReference type="Gene3D" id="3.90.226.10">
    <property type="entry name" value="2-enoyl-CoA Hydratase, Chain A, domain 1"/>
    <property type="match status" value="1"/>
</dbReference>
<evidence type="ECO:0000313" key="2">
    <source>
        <dbReference type="EMBL" id="EAR11039.1"/>
    </source>
</evidence>
<dbReference type="GO" id="GO:0003824">
    <property type="term" value="F:catalytic activity"/>
    <property type="evidence" value="ECO:0007669"/>
    <property type="project" value="UniProtKB-ARBA"/>
</dbReference>
<dbReference type="AlphaFoldDB" id="A4B8T8"/>
<dbReference type="InterPro" id="IPR001753">
    <property type="entry name" value="Enoyl-CoA_hydra/iso"/>
</dbReference>
<sequence>MLKQTLNNSILTLTLNRPEVRNALNAELIGTLTQAVLKAHQSDDVRVVVLRGEGNHFSAGADLNWMLSMKSESMETNVNDAKALAELMTTLNFCRKPVIAVVQGAVMGGGVGLTACADIAIAQDNAMFALSETRLGLTPATISPFVVNAIGRRQARRYMLTGERFDAVTALQLGLVHEVAPWERIDTLIHDFCDALKQGGPDSHRKIKKLLHDVSERPLNDELMENLAWRIANQRIGAEGQEGIRAFLEKRAAAWVETEDDNQ</sequence>
<comment type="similarity">
    <text evidence="1">Belongs to the enoyl-CoA hydratase/isomerase family.</text>
</comment>
<comment type="caution">
    <text evidence="2">The sequence shown here is derived from an EMBL/GenBank/DDBJ whole genome shotgun (WGS) entry which is preliminary data.</text>
</comment>
<dbReference type="CDD" id="cd06558">
    <property type="entry name" value="crotonase-like"/>
    <property type="match status" value="1"/>
</dbReference>
<evidence type="ECO:0000256" key="1">
    <source>
        <dbReference type="ARBA" id="ARBA00005254"/>
    </source>
</evidence>
<dbReference type="Pfam" id="PF00378">
    <property type="entry name" value="ECH_1"/>
    <property type="match status" value="1"/>
</dbReference>